<accession>A0A239D5Y4</accession>
<sequence>MKLKVGTLVLTTALLFWVVGYVFSDDYYFNNLIAEKGLKTPADALEFVCKETSFAIDKPTSGLTPRYLLSVRKHLYCDEGAVLLATIVHELGFETRLVDLASNDSTSRHTILEIFENEKWVTYDTVQNMRGASYHMVLEGYESEDWRHGSQVETAAYETCRNKENHLGLSPKYRQYPKMYNWFVQNNFFIKHLVLELRGIPG</sequence>
<dbReference type="SUPFAM" id="SSF54001">
    <property type="entry name" value="Cysteine proteinases"/>
    <property type="match status" value="1"/>
</dbReference>
<dbReference type="EMBL" id="FZOQ01000004">
    <property type="protein sequence ID" value="SNS27805.1"/>
    <property type="molecule type" value="Genomic_DNA"/>
</dbReference>
<reference evidence="2" key="1">
    <citation type="submission" date="2017-06" db="EMBL/GenBank/DDBJ databases">
        <authorList>
            <person name="Varghese N."/>
            <person name="Submissions S."/>
        </authorList>
    </citation>
    <scope>NUCLEOTIDE SEQUENCE [LARGE SCALE GENOMIC DNA]</scope>
    <source>
        <strain evidence="2">NKM1</strain>
    </source>
</reference>
<evidence type="ECO:0008006" key="3">
    <source>
        <dbReference type="Google" id="ProtNLM"/>
    </source>
</evidence>
<organism evidence="1 2">
    <name type="scientific">Pontibacter ummariensis</name>
    <dbReference type="NCBI Taxonomy" id="1610492"/>
    <lineage>
        <taxon>Bacteria</taxon>
        <taxon>Pseudomonadati</taxon>
        <taxon>Bacteroidota</taxon>
        <taxon>Cytophagia</taxon>
        <taxon>Cytophagales</taxon>
        <taxon>Hymenobacteraceae</taxon>
        <taxon>Pontibacter</taxon>
    </lineage>
</organism>
<dbReference type="RefSeq" id="WP_089318267.1">
    <property type="nucleotide sequence ID" value="NZ_FZOQ01000004.1"/>
</dbReference>
<dbReference type="OrthoDB" id="9885731at2"/>
<proteinExistence type="predicted"/>
<dbReference type="InterPro" id="IPR038765">
    <property type="entry name" value="Papain-like_cys_pep_sf"/>
</dbReference>
<name>A0A239D5Y4_9BACT</name>
<evidence type="ECO:0000313" key="2">
    <source>
        <dbReference type="Proteomes" id="UP000198432"/>
    </source>
</evidence>
<protein>
    <recommendedName>
        <fullName evidence="3">Transglutaminase-like superfamily protein</fullName>
    </recommendedName>
</protein>
<gene>
    <name evidence="1" type="ORF">SAMN06296052_10477</name>
</gene>
<keyword evidence="2" id="KW-1185">Reference proteome</keyword>
<evidence type="ECO:0000313" key="1">
    <source>
        <dbReference type="EMBL" id="SNS27805.1"/>
    </source>
</evidence>
<dbReference type="AlphaFoldDB" id="A0A239D5Y4"/>
<dbReference type="Proteomes" id="UP000198432">
    <property type="component" value="Unassembled WGS sequence"/>
</dbReference>